<keyword evidence="1" id="KW-0472">Membrane</keyword>
<dbReference type="EMBL" id="CP059399">
    <property type="protein sequence ID" value="QLY31587.1"/>
    <property type="molecule type" value="Genomic_DNA"/>
</dbReference>
<organism evidence="3 4">
    <name type="scientific">Nocardia huaxiensis</name>
    <dbReference type="NCBI Taxonomy" id="2755382"/>
    <lineage>
        <taxon>Bacteria</taxon>
        <taxon>Bacillati</taxon>
        <taxon>Actinomycetota</taxon>
        <taxon>Actinomycetes</taxon>
        <taxon>Mycobacteriales</taxon>
        <taxon>Nocardiaceae</taxon>
        <taxon>Nocardia</taxon>
    </lineage>
</organism>
<dbReference type="KEGG" id="nhu:H0264_04415"/>
<keyword evidence="3" id="KW-0645">Protease</keyword>
<feature type="domain" description="CAAX prenyl protease 2/Lysostaphin resistance protein A-like" evidence="2">
    <location>
        <begin position="113"/>
        <end position="200"/>
    </location>
</feature>
<keyword evidence="3" id="KW-0482">Metalloprotease</keyword>
<name>A0A7D6ZIT4_9NOCA</name>
<gene>
    <name evidence="3" type="ORF">H0264_04415</name>
</gene>
<dbReference type="GO" id="GO:0080120">
    <property type="term" value="P:CAAX-box protein maturation"/>
    <property type="evidence" value="ECO:0007669"/>
    <property type="project" value="UniProtKB-ARBA"/>
</dbReference>
<feature type="transmembrane region" description="Helical" evidence="1">
    <location>
        <begin position="42"/>
        <end position="59"/>
    </location>
</feature>
<feature type="transmembrane region" description="Helical" evidence="1">
    <location>
        <begin position="71"/>
        <end position="90"/>
    </location>
</feature>
<evidence type="ECO:0000256" key="1">
    <source>
        <dbReference type="SAM" id="Phobius"/>
    </source>
</evidence>
<dbReference type="GO" id="GO:0008237">
    <property type="term" value="F:metallopeptidase activity"/>
    <property type="evidence" value="ECO:0007669"/>
    <property type="project" value="UniProtKB-KW"/>
</dbReference>
<protein>
    <submittedName>
        <fullName evidence="3">CPBP family intramembrane metalloprotease</fullName>
    </submittedName>
</protein>
<sequence>MRPAPRTARTAVSKTAVAVSFPLLWANYLLPALDLPMRGRSTANILFATAYAMVFHGRANWFSPRGLRTGTAAAGLITAGYLAALAIPSVRRHMAEVDRGPDVTTAEWAGVHIPFGTVYSEELIYRATLTPLLRETWGADGKWLGATTFGLAHVQPARSVGDPIPATVAVTALAGLVFDHLRDRSGSAAAPALAHLALNAGGALAPAAARALDHVRAARPGKSWRGWRFRNR</sequence>
<dbReference type="InterPro" id="IPR003675">
    <property type="entry name" value="Rce1/LyrA-like_dom"/>
</dbReference>
<dbReference type="Proteomes" id="UP000515512">
    <property type="component" value="Chromosome"/>
</dbReference>
<evidence type="ECO:0000259" key="2">
    <source>
        <dbReference type="Pfam" id="PF02517"/>
    </source>
</evidence>
<dbReference type="Pfam" id="PF02517">
    <property type="entry name" value="Rce1-like"/>
    <property type="match status" value="1"/>
</dbReference>
<reference evidence="3 4" key="1">
    <citation type="submission" date="2020-07" db="EMBL/GenBank/DDBJ databases">
        <authorList>
            <person name="Zhuang K."/>
            <person name="Ran Y."/>
        </authorList>
    </citation>
    <scope>NUCLEOTIDE SEQUENCE [LARGE SCALE GENOMIC DNA]</scope>
    <source>
        <strain evidence="3 4">WCH-YHL-001</strain>
    </source>
</reference>
<keyword evidence="1" id="KW-1133">Transmembrane helix</keyword>
<keyword evidence="1" id="KW-0812">Transmembrane</keyword>
<dbReference type="GO" id="GO:0004175">
    <property type="term" value="F:endopeptidase activity"/>
    <property type="evidence" value="ECO:0007669"/>
    <property type="project" value="UniProtKB-ARBA"/>
</dbReference>
<keyword evidence="4" id="KW-1185">Reference proteome</keyword>
<keyword evidence="3" id="KW-0378">Hydrolase</keyword>
<accession>A0A7D6ZIT4</accession>
<evidence type="ECO:0000313" key="4">
    <source>
        <dbReference type="Proteomes" id="UP000515512"/>
    </source>
</evidence>
<dbReference type="GO" id="GO:0006508">
    <property type="term" value="P:proteolysis"/>
    <property type="evidence" value="ECO:0007669"/>
    <property type="project" value="UniProtKB-KW"/>
</dbReference>
<evidence type="ECO:0000313" key="3">
    <source>
        <dbReference type="EMBL" id="QLY31587.1"/>
    </source>
</evidence>
<dbReference type="AlphaFoldDB" id="A0A7D6ZIT4"/>
<proteinExistence type="predicted"/>